<keyword evidence="3" id="KW-1185">Reference proteome</keyword>
<evidence type="ECO:0000313" key="2">
    <source>
        <dbReference type="EMBL" id="SDW40123.1"/>
    </source>
</evidence>
<dbReference type="Proteomes" id="UP000199118">
    <property type="component" value="Unassembled WGS sequence"/>
</dbReference>
<gene>
    <name evidence="2" type="ORF">SAMN05444336_101916</name>
</gene>
<sequence>MPRAQVLAAPLLLAPVLLMPAAAPALDVTSYDNGQVQNDGVSSATNTNIMTGRNGSVERRSYFLFDLGGISGTVTGASLSFAAGSAAAPDTGLYWSFDSSEILTAFQVDTAPDTLETAPGSVAIFNDLGSGDVFGSGATSSGYNTDMNAFSFALNGTALADIEAALGGEFALGGALSDLSGQAFESIFASSSGAGLATLSLTVEASDVPLPAAAPLLAAGLGALGLTARRRRRRAGAAAQEGPRTT</sequence>
<dbReference type="AlphaFoldDB" id="A0A1H2T872"/>
<protein>
    <submittedName>
        <fullName evidence="2">VPLPA-CTERM protein sorting domain-containing protein</fullName>
    </submittedName>
</protein>
<dbReference type="InterPro" id="IPR022472">
    <property type="entry name" value="VPLPA-CTERM"/>
</dbReference>
<organism evidence="2 3">
    <name type="scientific">Albimonas donghaensis</name>
    <dbReference type="NCBI Taxonomy" id="356660"/>
    <lineage>
        <taxon>Bacteria</taxon>
        <taxon>Pseudomonadati</taxon>
        <taxon>Pseudomonadota</taxon>
        <taxon>Alphaproteobacteria</taxon>
        <taxon>Rhodobacterales</taxon>
        <taxon>Paracoccaceae</taxon>
        <taxon>Albimonas</taxon>
    </lineage>
</organism>
<dbReference type="RefSeq" id="WP_092679909.1">
    <property type="nucleotide sequence ID" value="NZ_FNMZ01000001.1"/>
</dbReference>
<feature type="signal peptide" evidence="1">
    <location>
        <begin position="1"/>
        <end position="25"/>
    </location>
</feature>
<accession>A0A1H2T872</accession>
<dbReference type="OrthoDB" id="7874461at2"/>
<evidence type="ECO:0000256" key="1">
    <source>
        <dbReference type="SAM" id="SignalP"/>
    </source>
</evidence>
<feature type="chain" id="PRO_5011524362" evidence="1">
    <location>
        <begin position="26"/>
        <end position="246"/>
    </location>
</feature>
<evidence type="ECO:0000313" key="3">
    <source>
        <dbReference type="Proteomes" id="UP000199118"/>
    </source>
</evidence>
<dbReference type="EMBL" id="FNMZ01000001">
    <property type="protein sequence ID" value="SDW40123.1"/>
    <property type="molecule type" value="Genomic_DNA"/>
</dbReference>
<keyword evidence="1" id="KW-0732">Signal</keyword>
<reference evidence="2 3" key="1">
    <citation type="submission" date="2016-10" db="EMBL/GenBank/DDBJ databases">
        <authorList>
            <person name="de Groot N.N."/>
        </authorList>
    </citation>
    <scope>NUCLEOTIDE SEQUENCE [LARGE SCALE GENOMIC DNA]</scope>
    <source>
        <strain evidence="2 3">DSM 17890</strain>
    </source>
</reference>
<name>A0A1H2T872_9RHOB</name>
<dbReference type="NCBIfam" id="TIGR03370">
    <property type="entry name" value="VPLPA-CTERM"/>
    <property type="match status" value="1"/>
</dbReference>
<proteinExistence type="predicted"/>